<dbReference type="PANTHER" id="PTHR30561:SF1">
    <property type="entry name" value="MULTIDRUG TRANSPORTER EMRE"/>
    <property type="match status" value="1"/>
</dbReference>
<organism evidence="10 11">
    <name type="scientific">Pseudodesulfovibrio cashew</name>
    <dbReference type="NCBI Taxonomy" id="2678688"/>
    <lineage>
        <taxon>Bacteria</taxon>
        <taxon>Pseudomonadati</taxon>
        <taxon>Thermodesulfobacteriota</taxon>
        <taxon>Desulfovibrionia</taxon>
        <taxon>Desulfovibrionales</taxon>
        <taxon>Desulfovibrionaceae</taxon>
    </lineage>
</organism>
<dbReference type="GO" id="GO:0005886">
    <property type="term" value="C:plasma membrane"/>
    <property type="evidence" value="ECO:0007669"/>
    <property type="project" value="UniProtKB-SubCell"/>
</dbReference>
<evidence type="ECO:0000256" key="4">
    <source>
        <dbReference type="ARBA" id="ARBA00022692"/>
    </source>
</evidence>
<dbReference type="KEGG" id="psel:GM415_00930"/>
<dbReference type="GO" id="GO:0015220">
    <property type="term" value="F:choline transmembrane transporter activity"/>
    <property type="evidence" value="ECO:0007669"/>
    <property type="project" value="TreeGrafter"/>
</dbReference>
<protein>
    <submittedName>
        <fullName evidence="10">QacE family quaternary ammonium compound efflux SMR transporter</fullName>
    </submittedName>
</protein>
<evidence type="ECO:0000256" key="7">
    <source>
        <dbReference type="ARBA" id="ARBA00038032"/>
    </source>
</evidence>
<dbReference type="AlphaFoldDB" id="A0A6I6JNY2"/>
<gene>
    <name evidence="10" type="ORF">GM415_00930</name>
</gene>
<keyword evidence="5 9" id="KW-1133">Transmembrane helix</keyword>
<keyword evidence="11" id="KW-1185">Reference proteome</keyword>
<dbReference type="EMBL" id="CP046400">
    <property type="protein sequence ID" value="QGY41942.1"/>
    <property type="molecule type" value="Genomic_DNA"/>
</dbReference>
<keyword evidence="2" id="KW-0813">Transport</keyword>
<dbReference type="GO" id="GO:0015297">
    <property type="term" value="F:antiporter activity"/>
    <property type="evidence" value="ECO:0007669"/>
    <property type="project" value="TreeGrafter"/>
</dbReference>
<dbReference type="InterPro" id="IPR045324">
    <property type="entry name" value="Small_multidrug_res"/>
</dbReference>
<comment type="subcellular location">
    <subcellularLocation>
        <location evidence="1 8">Cell membrane</location>
        <topology evidence="1 8">Multi-pass membrane protein</topology>
    </subcellularLocation>
</comment>
<keyword evidence="3" id="KW-1003">Cell membrane</keyword>
<evidence type="ECO:0000256" key="8">
    <source>
        <dbReference type="RuleBase" id="RU003942"/>
    </source>
</evidence>
<dbReference type="PANTHER" id="PTHR30561">
    <property type="entry name" value="SMR FAMILY PROTON-DEPENDENT DRUG EFFLUX TRANSPORTER SUGE"/>
    <property type="match status" value="1"/>
</dbReference>
<evidence type="ECO:0000313" key="10">
    <source>
        <dbReference type="EMBL" id="QGY41942.1"/>
    </source>
</evidence>
<evidence type="ECO:0000313" key="11">
    <source>
        <dbReference type="Proteomes" id="UP000428328"/>
    </source>
</evidence>
<evidence type="ECO:0000256" key="3">
    <source>
        <dbReference type="ARBA" id="ARBA00022475"/>
    </source>
</evidence>
<dbReference type="RefSeq" id="WP_158950682.1">
    <property type="nucleotide sequence ID" value="NZ_CP046400.1"/>
</dbReference>
<dbReference type="SUPFAM" id="SSF103481">
    <property type="entry name" value="Multidrug resistance efflux transporter EmrE"/>
    <property type="match status" value="1"/>
</dbReference>
<feature type="transmembrane region" description="Helical" evidence="9">
    <location>
        <begin position="85"/>
        <end position="104"/>
    </location>
</feature>
<feature type="transmembrane region" description="Helical" evidence="9">
    <location>
        <begin position="58"/>
        <end position="79"/>
    </location>
</feature>
<keyword evidence="4 8" id="KW-0812">Transmembrane</keyword>
<evidence type="ECO:0000256" key="6">
    <source>
        <dbReference type="ARBA" id="ARBA00023136"/>
    </source>
</evidence>
<comment type="similarity">
    <text evidence="7 8">Belongs to the drug/metabolite transporter (DMT) superfamily. Small multidrug resistance (SMR) (TC 2.A.7.1) family.</text>
</comment>
<feature type="transmembrane region" description="Helical" evidence="9">
    <location>
        <begin position="5"/>
        <end position="24"/>
    </location>
</feature>
<sequence length="110" mass="11255">MVGYLYLAIAIVAEVVATTAMQASEGFTRLAPAIVVVIGYAIAFYFLSLVLKSIPVGIAYAIWAGLGIVLIGIAGAVVYKQVPDVPAMIGMGLIVAGVAVINLFSGTTGH</sequence>
<dbReference type="Gene3D" id="1.10.3730.20">
    <property type="match status" value="1"/>
</dbReference>
<dbReference type="FunFam" id="1.10.3730.20:FF:000001">
    <property type="entry name" value="Quaternary ammonium compound resistance transporter SugE"/>
    <property type="match status" value="1"/>
</dbReference>
<evidence type="ECO:0000256" key="9">
    <source>
        <dbReference type="SAM" id="Phobius"/>
    </source>
</evidence>
<dbReference type="InterPro" id="IPR000390">
    <property type="entry name" value="Small_drug/metabolite_transptr"/>
</dbReference>
<dbReference type="GO" id="GO:1990961">
    <property type="term" value="P:xenobiotic detoxification by transmembrane export across the plasma membrane"/>
    <property type="evidence" value="ECO:0007669"/>
    <property type="project" value="UniProtKB-ARBA"/>
</dbReference>
<name>A0A6I6JNY2_9BACT</name>
<dbReference type="Pfam" id="PF00893">
    <property type="entry name" value="Multi_Drug_Res"/>
    <property type="match status" value="1"/>
</dbReference>
<dbReference type="GO" id="GO:0015199">
    <property type="term" value="F:amino-acid betaine transmembrane transporter activity"/>
    <property type="evidence" value="ECO:0007669"/>
    <property type="project" value="TreeGrafter"/>
</dbReference>
<dbReference type="Proteomes" id="UP000428328">
    <property type="component" value="Chromosome"/>
</dbReference>
<reference evidence="10 11" key="1">
    <citation type="submission" date="2019-11" db="EMBL/GenBank/DDBJ databases">
        <authorList>
            <person name="Zheng R.K."/>
            <person name="Sun C.M."/>
        </authorList>
    </citation>
    <scope>NUCLEOTIDE SEQUENCE [LARGE SCALE GENOMIC DNA]</scope>
    <source>
        <strain evidence="10 11">SRB007</strain>
    </source>
</reference>
<evidence type="ECO:0000256" key="2">
    <source>
        <dbReference type="ARBA" id="ARBA00022448"/>
    </source>
</evidence>
<evidence type="ECO:0000256" key="5">
    <source>
        <dbReference type="ARBA" id="ARBA00022989"/>
    </source>
</evidence>
<proteinExistence type="inferred from homology"/>
<feature type="transmembrane region" description="Helical" evidence="9">
    <location>
        <begin position="30"/>
        <end position="51"/>
    </location>
</feature>
<evidence type="ECO:0000256" key="1">
    <source>
        <dbReference type="ARBA" id="ARBA00004651"/>
    </source>
</evidence>
<dbReference type="InterPro" id="IPR037185">
    <property type="entry name" value="EmrE-like"/>
</dbReference>
<keyword evidence="6 9" id="KW-0472">Membrane</keyword>
<accession>A0A6I6JNY2</accession>
<dbReference type="GO" id="GO:0031460">
    <property type="term" value="P:glycine betaine transport"/>
    <property type="evidence" value="ECO:0007669"/>
    <property type="project" value="TreeGrafter"/>
</dbReference>